<comment type="caution">
    <text evidence="2">The sequence shown here is derived from an EMBL/GenBank/DDBJ whole genome shotgun (WGS) entry which is preliminary data.</text>
</comment>
<dbReference type="Proteomes" id="UP000432715">
    <property type="component" value="Unassembled WGS sequence"/>
</dbReference>
<evidence type="ECO:0000313" key="3">
    <source>
        <dbReference type="Proteomes" id="UP000432715"/>
    </source>
</evidence>
<dbReference type="AlphaFoldDB" id="A0A6I0FIX8"/>
<feature type="transmembrane region" description="Helical" evidence="1">
    <location>
        <begin position="6"/>
        <end position="25"/>
    </location>
</feature>
<evidence type="ECO:0008006" key="4">
    <source>
        <dbReference type="Google" id="ProtNLM"/>
    </source>
</evidence>
<dbReference type="OrthoDB" id="1955633at2"/>
<proteinExistence type="predicted"/>
<keyword evidence="1" id="KW-0472">Membrane</keyword>
<keyword evidence="3" id="KW-1185">Reference proteome</keyword>
<evidence type="ECO:0000256" key="1">
    <source>
        <dbReference type="SAM" id="Phobius"/>
    </source>
</evidence>
<organism evidence="2 3">
    <name type="scientific">Alkaliphilus pronyensis</name>
    <dbReference type="NCBI Taxonomy" id="1482732"/>
    <lineage>
        <taxon>Bacteria</taxon>
        <taxon>Bacillati</taxon>
        <taxon>Bacillota</taxon>
        <taxon>Clostridia</taxon>
        <taxon>Peptostreptococcales</taxon>
        <taxon>Natronincolaceae</taxon>
        <taxon>Alkaliphilus</taxon>
    </lineage>
</organism>
<dbReference type="EMBL" id="WBZC01000003">
    <property type="protein sequence ID" value="KAB3539067.1"/>
    <property type="molecule type" value="Genomic_DNA"/>
</dbReference>
<gene>
    <name evidence="2" type="ORF">F8154_01145</name>
</gene>
<protein>
    <recommendedName>
        <fullName evidence="4">DUF4829 domain-containing protein</fullName>
    </recommendedName>
</protein>
<evidence type="ECO:0000313" key="2">
    <source>
        <dbReference type="EMBL" id="KAB3539067.1"/>
    </source>
</evidence>
<keyword evidence="1" id="KW-1133">Transmembrane helix</keyword>
<name>A0A6I0FIX8_9FIRM</name>
<accession>A0A6I0FIX8</accession>
<reference evidence="2 3" key="1">
    <citation type="submission" date="2019-10" db="EMBL/GenBank/DDBJ databases">
        <title>Alkaliphilus serpentinus sp. nov. and Alkaliphilus pronyensis sp. nov., two novel anaerobic alkaliphilic species isolated from the serpentinized-hosted hydrothermal field of the Prony Bay (New Caledonia).</title>
        <authorList>
            <person name="Postec A."/>
        </authorList>
    </citation>
    <scope>NUCLEOTIDE SEQUENCE [LARGE SCALE GENOMIC DNA]</scope>
    <source>
        <strain evidence="2 3">LacV</strain>
    </source>
</reference>
<keyword evidence="1" id="KW-0812">Transmembrane</keyword>
<sequence length="168" mass="19856">MHINKLLVFIIVVVVLIVSFSYFRYNTAEITILQNRIEELETENQAIKEYYTAQYELRNKLDLMARKIYAAMNEKDLDTIKNAVTSSTEVLEDKLIFKEDNKEFIFDFSHISEAPTVLRQRYYELSPNRKTFETGYEIILKDAEYIPVITMIFTEEKGEWKLSSILSQ</sequence>
<dbReference type="RefSeq" id="WP_151859746.1">
    <property type="nucleotide sequence ID" value="NZ_WBZC01000003.1"/>
</dbReference>